<evidence type="ECO:0000313" key="2">
    <source>
        <dbReference type="Proteomes" id="UP001330434"/>
    </source>
</evidence>
<gene>
    <name evidence="1" type="ORF">Bealeia1_01520</name>
</gene>
<proteinExistence type="predicted"/>
<evidence type="ECO:0000313" key="1">
    <source>
        <dbReference type="EMBL" id="WVX67321.1"/>
    </source>
</evidence>
<dbReference type="RefSeq" id="WP_338453497.1">
    <property type="nucleotide sequence ID" value="NZ_CP133270.1"/>
</dbReference>
<name>A0ABZ2C6Z0_9PROT</name>
<keyword evidence="2" id="KW-1185">Reference proteome</keyword>
<accession>A0ABZ2C6Z0</accession>
<sequence>MVHTNFLVDKEMSQLAKNHHIRAIIENWDAVKAPIAIFWTWGGWNATDDMAYCNYLPTESMHDLGSENLYKKWQKSGGAHYNGGDGWLYCLYGGSPHSFTFHL</sequence>
<protein>
    <submittedName>
        <fullName evidence="1">U-box domain-containing protein</fullName>
    </submittedName>
</protein>
<dbReference type="Proteomes" id="UP001330434">
    <property type="component" value="Chromosome"/>
</dbReference>
<dbReference type="EMBL" id="CP133270">
    <property type="protein sequence ID" value="WVX67321.1"/>
    <property type="molecule type" value="Genomic_DNA"/>
</dbReference>
<organism evidence="1 2">
    <name type="scientific">Candidatus Bealeia paramacronuclearis</name>
    <dbReference type="NCBI Taxonomy" id="1921001"/>
    <lineage>
        <taxon>Bacteria</taxon>
        <taxon>Pseudomonadati</taxon>
        <taxon>Pseudomonadota</taxon>
        <taxon>Alphaproteobacteria</taxon>
        <taxon>Holosporales</taxon>
        <taxon>Holosporaceae</taxon>
        <taxon>Candidatus Bealeia</taxon>
    </lineage>
</organism>
<reference evidence="1 2" key="1">
    <citation type="journal article" date="2024" name="Environ. Microbiol.">
        <title>Novel evolutionary insights on the interactions of the Holosporales (Alphaproteobacteria) with eukaryotic hosts from comparative genomics.</title>
        <authorList>
            <person name="Giovannini M."/>
            <person name="Petroni G."/>
            <person name="Castelli M."/>
        </authorList>
    </citation>
    <scope>NUCLEOTIDE SEQUENCE [LARGE SCALE GENOMIC DNA]</scope>
    <source>
        <strain evidence="1 2">US_Bl 15I1</strain>
    </source>
</reference>